<dbReference type="GO" id="GO:0031012">
    <property type="term" value="C:extracellular matrix"/>
    <property type="evidence" value="ECO:0007669"/>
    <property type="project" value="InterPro"/>
</dbReference>
<sequence>MIIKYWKDYHKWNLEQYLDKPETFPDRNVWVDSETGKYVIEYLVYVNEQPPGLPIDHVSTLENSFNFWEKYEFNTTDGKKAVAEFDITDKKGEANVWVTWVVRDLGEGVLGHAHLGKGVVEVAIGSYGCDGGFQLFDVDTVEYIMTHELGHSVGLKHSTKLDSIMYPTIPDTAYEYCLLN</sequence>
<keyword evidence="1" id="KW-0645">Protease</keyword>
<accession>A0A075FL10</accession>
<dbReference type="Pfam" id="PF00413">
    <property type="entry name" value="Peptidase_M10"/>
    <property type="match status" value="1"/>
</dbReference>
<keyword evidence="2" id="KW-0479">Metal-binding</keyword>
<evidence type="ECO:0000313" key="6">
    <source>
        <dbReference type="EMBL" id="AIE90216.1"/>
    </source>
</evidence>
<keyword evidence="3" id="KW-0378">Hydrolase</keyword>
<evidence type="ECO:0000256" key="2">
    <source>
        <dbReference type="ARBA" id="ARBA00022723"/>
    </source>
</evidence>
<dbReference type="GO" id="GO:0008270">
    <property type="term" value="F:zinc ion binding"/>
    <property type="evidence" value="ECO:0007669"/>
    <property type="project" value="InterPro"/>
</dbReference>
<dbReference type="InterPro" id="IPR001818">
    <property type="entry name" value="Pept_M10_metallopeptidase"/>
</dbReference>
<evidence type="ECO:0000256" key="1">
    <source>
        <dbReference type="ARBA" id="ARBA00022670"/>
    </source>
</evidence>
<evidence type="ECO:0000256" key="3">
    <source>
        <dbReference type="ARBA" id="ARBA00022801"/>
    </source>
</evidence>
<dbReference type="GO" id="GO:0004222">
    <property type="term" value="F:metalloendopeptidase activity"/>
    <property type="evidence" value="ECO:0007669"/>
    <property type="project" value="InterPro"/>
</dbReference>
<organism evidence="6">
    <name type="scientific">uncultured marine thaumarchaeote AD1000_01_A07</name>
    <dbReference type="NCBI Taxonomy" id="1455878"/>
    <lineage>
        <taxon>Archaea</taxon>
        <taxon>Nitrososphaerota</taxon>
        <taxon>environmental samples</taxon>
    </lineage>
</organism>
<dbReference type="InterPro" id="IPR024079">
    <property type="entry name" value="MetalloPept_cat_dom_sf"/>
</dbReference>
<keyword evidence="4" id="KW-0862">Zinc</keyword>
<dbReference type="AlphaFoldDB" id="A0A075FL10"/>
<evidence type="ECO:0000256" key="4">
    <source>
        <dbReference type="ARBA" id="ARBA00022833"/>
    </source>
</evidence>
<reference evidence="6" key="1">
    <citation type="journal article" date="2014" name="Genome Biol. Evol.">
        <title>Pangenome evidence for extensive interdomain horizontal transfer affecting lineage core and shell genes in uncultured planktonic thaumarchaeota and euryarchaeota.</title>
        <authorList>
            <person name="Deschamps P."/>
            <person name="Zivanovic Y."/>
            <person name="Moreira D."/>
            <person name="Rodriguez-Valera F."/>
            <person name="Lopez-Garcia P."/>
        </authorList>
    </citation>
    <scope>NUCLEOTIDE SEQUENCE</scope>
</reference>
<dbReference type="GO" id="GO:0006508">
    <property type="term" value="P:proteolysis"/>
    <property type="evidence" value="ECO:0007669"/>
    <property type="project" value="UniProtKB-KW"/>
</dbReference>
<name>A0A075FL10_9ARCH</name>
<feature type="domain" description="Peptidase M10 metallopeptidase" evidence="5">
    <location>
        <begin position="62"/>
        <end position="170"/>
    </location>
</feature>
<evidence type="ECO:0000259" key="5">
    <source>
        <dbReference type="Pfam" id="PF00413"/>
    </source>
</evidence>
<proteinExistence type="predicted"/>
<dbReference type="EMBL" id="KF900301">
    <property type="protein sequence ID" value="AIE90216.1"/>
    <property type="molecule type" value="Genomic_DNA"/>
</dbReference>
<dbReference type="SUPFAM" id="SSF55486">
    <property type="entry name" value="Metalloproteases ('zincins'), catalytic domain"/>
    <property type="match status" value="1"/>
</dbReference>
<dbReference type="Gene3D" id="3.40.390.10">
    <property type="entry name" value="Collagenase (Catalytic Domain)"/>
    <property type="match status" value="1"/>
</dbReference>
<protein>
    <submittedName>
        <fullName evidence="6">TPR repeat-containing protein</fullName>
    </submittedName>
</protein>